<dbReference type="InterPro" id="IPR000182">
    <property type="entry name" value="GNAT_dom"/>
</dbReference>
<evidence type="ECO:0000259" key="3">
    <source>
        <dbReference type="PROSITE" id="PS51186"/>
    </source>
</evidence>
<dbReference type="PANTHER" id="PTHR43877">
    <property type="entry name" value="AMINOALKYLPHOSPHONATE N-ACETYLTRANSFERASE-RELATED-RELATED"/>
    <property type="match status" value="1"/>
</dbReference>
<dbReference type="KEGG" id="sma:SAVERM_6885"/>
<dbReference type="Proteomes" id="UP000000428">
    <property type="component" value="Chromosome"/>
</dbReference>
<dbReference type="eggNOG" id="COG0456">
    <property type="taxonomic scope" value="Bacteria"/>
</dbReference>
<dbReference type="PROSITE" id="PS51186">
    <property type="entry name" value="GNAT"/>
    <property type="match status" value="1"/>
</dbReference>
<proteinExistence type="predicted"/>
<dbReference type="HOGENOM" id="CLU_104207_0_0_11"/>
<dbReference type="InterPro" id="IPR050832">
    <property type="entry name" value="Bact_Acetyltransf"/>
</dbReference>
<evidence type="ECO:0000256" key="2">
    <source>
        <dbReference type="ARBA" id="ARBA00023315"/>
    </source>
</evidence>
<dbReference type="GeneID" id="41543960"/>
<evidence type="ECO:0000313" key="5">
    <source>
        <dbReference type="Proteomes" id="UP000000428"/>
    </source>
</evidence>
<dbReference type="SUPFAM" id="SSF55729">
    <property type="entry name" value="Acyl-CoA N-acyltransferases (Nat)"/>
    <property type="match status" value="1"/>
</dbReference>
<reference evidence="4 5" key="3">
    <citation type="journal article" date="2014" name="J. Ind. Microbiol. Biotechnol.">
        <title>Genome mining of the Streptomyces avermitilis genome and development of genome-minimized hosts for heterologous expression of biosynthetic gene clusters.</title>
        <authorList>
            <person name="Ikeda H."/>
            <person name="Shin-ya K."/>
            <person name="Omura S."/>
        </authorList>
    </citation>
    <scope>NUCLEOTIDE SEQUENCE [LARGE SCALE GENOMIC DNA]</scope>
    <source>
        <strain evidence="5">ATCC 31267 / DSM 46492 / JCM 5070 / NBRC 14893 / NCIMB 12804 / NRRL 8165 / MA-4680</strain>
    </source>
</reference>
<keyword evidence="5" id="KW-1185">Reference proteome</keyword>
<dbReference type="Pfam" id="PF00583">
    <property type="entry name" value="Acetyltransf_1"/>
    <property type="match status" value="1"/>
</dbReference>
<organism evidence="4 5">
    <name type="scientific">Streptomyces avermitilis (strain ATCC 31267 / DSM 46492 / JCM 5070 / NBRC 14893 / NCIMB 12804 / NRRL 8165 / MA-4680)</name>
    <dbReference type="NCBI Taxonomy" id="227882"/>
    <lineage>
        <taxon>Bacteria</taxon>
        <taxon>Bacillati</taxon>
        <taxon>Actinomycetota</taxon>
        <taxon>Actinomycetes</taxon>
        <taxon>Kitasatosporales</taxon>
        <taxon>Streptomycetaceae</taxon>
        <taxon>Streptomyces</taxon>
    </lineage>
</organism>
<name>Q827N9_STRAW</name>
<feature type="domain" description="N-acetyltransferase" evidence="3">
    <location>
        <begin position="1"/>
        <end position="156"/>
    </location>
</feature>
<dbReference type="Gene3D" id="3.40.630.30">
    <property type="match status" value="1"/>
</dbReference>
<dbReference type="OrthoDB" id="5173601at2"/>
<accession>Q827N9</accession>
<gene>
    <name evidence="4" type="ORF">SAVERM_6885</name>
</gene>
<protein>
    <submittedName>
        <fullName evidence="4">Acetyltransferase</fullName>
    </submittedName>
</protein>
<reference evidence="4 5" key="1">
    <citation type="journal article" date="2001" name="Proc. Natl. Acad. Sci. U.S.A.">
        <title>Genome sequence of an industrial microorganism Streptomyces avermitilis: deducing the ability of producing secondary metabolites.</title>
        <authorList>
            <person name="Omura S."/>
            <person name="Ikeda H."/>
            <person name="Ishikawa J."/>
            <person name="Hanamoto A."/>
            <person name="Takahashi C."/>
            <person name="Shinose M."/>
            <person name="Takahashi Y."/>
            <person name="Horikawa H."/>
            <person name="Nakazawa H."/>
            <person name="Osonoe T."/>
            <person name="Kikuchi H."/>
            <person name="Shiba T."/>
            <person name="Sakaki Y."/>
            <person name="Hattori M."/>
        </authorList>
    </citation>
    <scope>NUCLEOTIDE SEQUENCE [LARGE SCALE GENOMIC DNA]</scope>
    <source>
        <strain evidence="5">ATCC 31267 / DSM 46492 / JCM 5070 / NBRC 14893 / NCIMB 12804 / NRRL 8165 / MA-4680</strain>
    </source>
</reference>
<evidence type="ECO:0000313" key="4">
    <source>
        <dbReference type="EMBL" id="BAC74596.1"/>
    </source>
</evidence>
<dbReference type="CDD" id="cd04301">
    <property type="entry name" value="NAT_SF"/>
    <property type="match status" value="1"/>
</dbReference>
<keyword evidence="1" id="KW-0808">Transferase</keyword>
<reference evidence="4 5" key="2">
    <citation type="journal article" date="2003" name="Nat. Biotechnol.">
        <title>Complete genome sequence and comparative analysis of the industrial microorganism Streptomyces avermitilis.</title>
        <authorList>
            <person name="Ikeda H."/>
            <person name="Ishikawa J."/>
            <person name="Hanamoto A."/>
            <person name="Shinose M."/>
            <person name="Kikuchi H."/>
            <person name="Shiba T."/>
            <person name="Sakaki Y."/>
            <person name="Hattori M."/>
            <person name="Omura S."/>
        </authorList>
    </citation>
    <scope>NUCLEOTIDE SEQUENCE [LARGE SCALE GENOMIC DNA]</scope>
    <source>
        <strain evidence="5">ATCC 31267 / DSM 46492 / JCM 5070 / NBRC 14893 / NCIMB 12804 / NRRL 8165 / MA-4680</strain>
    </source>
</reference>
<dbReference type="RefSeq" id="WP_010988283.1">
    <property type="nucleotide sequence ID" value="NC_003155.5"/>
</dbReference>
<sequence length="166" mass="17907">MKIAMCRAADVALLDQYIGSAGVTSSHARRFACQEAGESTYLVAWLDDRPVGHAEVRWTGCAAAEVRAARPGCPEINGLGVWPGELRSRGIGSALIRAAEELTRERGLDVIGLGVGTDNPRAAELYARLGYRPLTGYVDRWSYEGGDGTTHECADPCTFLVKELPR</sequence>
<dbReference type="EMBL" id="BA000030">
    <property type="protein sequence ID" value="BAC74596.1"/>
    <property type="molecule type" value="Genomic_DNA"/>
</dbReference>
<evidence type="ECO:0000256" key="1">
    <source>
        <dbReference type="ARBA" id="ARBA00022679"/>
    </source>
</evidence>
<dbReference type="InterPro" id="IPR016181">
    <property type="entry name" value="Acyl_CoA_acyltransferase"/>
</dbReference>
<dbReference type="AlphaFoldDB" id="Q827N9"/>
<keyword evidence="2" id="KW-0012">Acyltransferase</keyword>
<dbReference type="GO" id="GO:0016747">
    <property type="term" value="F:acyltransferase activity, transferring groups other than amino-acyl groups"/>
    <property type="evidence" value="ECO:0007669"/>
    <property type="project" value="InterPro"/>
</dbReference>